<name>A0A5S6QLW9_TRIMR</name>
<reference evidence="2" key="1">
    <citation type="submission" date="2019-12" db="UniProtKB">
        <authorList>
            <consortium name="WormBaseParasite"/>
        </authorList>
    </citation>
    <scope>IDENTIFICATION</scope>
</reference>
<keyword evidence="1" id="KW-1185">Reference proteome</keyword>
<protein>
    <submittedName>
        <fullName evidence="2">Cullin N-terminal domain-containing protein</fullName>
    </submittedName>
</protein>
<dbReference type="WBParaSite" id="TMUE_2000008336.1">
    <property type="protein sequence ID" value="TMUE_2000008336.1"/>
    <property type="gene ID" value="WBGene00295731"/>
</dbReference>
<dbReference type="STRING" id="70415.A0A5S6QLW9"/>
<accession>A0A5S6QLW9</accession>
<evidence type="ECO:0000313" key="1">
    <source>
        <dbReference type="Proteomes" id="UP000046395"/>
    </source>
</evidence>
<dbReference type="AlphaFoldDB" id="A0A5S6QLW9"/>
<sequence>MADKDGLSKVLAAMAKQQEQQHQMLEALRLLISSRGEPERSSAPSFPAYDMTTERWSTYIGRLEQHFEANRITDNAQKRAYLLSWIGNECFELLQRLFSREDFGQQSYECLVAALTEHWASKTHILAARFQFNQTKMEPEQSYADWIADLRAFVDGLIRDMIILHTPHEQVRTTALQYANPSLDQVISIAQSFEASQSTMATIKGGSSVS</sequence>
<proteinExistence type="predicted"/>
<dbReference type="Proteomes" id="UP000046395">
    <property type="component" value="Unassembled WGS sequence"/>
</dbReference>
<dbReference type="PANTHER" id="PTHR33198">
    <property type="entry name" value="ANK_REP_REGION DOMAIN-CONTAINING PROTEIN-RELATED"/>
    <property type="match status" value="1"/>
</dbReference>
<evidence type="ECO:0000313" key="2">
    <source>
        <dbReference type="WBParaSite" id="TMUE_2000008336.1"/>
    </source>
</evidence>
<organism evidence="1 2">
    <name type="scientific">Trichuris muris</name>
    <name type="common">Mouse whipworm</name>
    <dbReference type="NCBI Taxonomy" id="70415"/>
    <lineage>
        <taxon>Eukaryota</taxon>
        <taxon>Metazoa</taxon>
        <taxon>Ecdysozoa</taxon>
        <taxon>Nematoda</taxon>
        <taxon>Enoplea</taxon>
        <taxon>Dorylaimia</taxon>
        <taxon>Trichinellida</taxon>
        <taxon>Trichuridae</taxon>
        <taxon>Trichuris</taxon>
    </lineage>
</organism>
<dbReference type="PANTHER" id="PTHR33198:SF19">
    <property type="entry name" value="CCHC-TYPE DOMAIN-CONTAINING PROTEIN"/>
    <property type="match status" value="1"/>
</dbReference>